<organism evidence="2 3">
    <name type="scientific">Kluyvera sichuanensis</name>
    <dbReference type="NCBI Taxonomy" id="2725494"/>
    <lineage>
        <taxon>Bacteria</taxon>
        <taxon>Pseudomonadati</taxon>
        <taxon>Pseudomonadota</taxon>
        <taxon>Gammaproteobacteria</taxon>
        <taxon>Enterobacterales</taxon>
        <taxon>Enterobacteriaceae</taxon>
        <taxon>Kluyvera</taxon>
    </lineage>
</organism>
<protein>
    <submittedName>
        <fullName evidence="2">Uncharacterized protein</fullName>
    </submittedName>
</protein>
<feature type="transmembrane region" description="Helical" evidence="1">
    <location>
        <begin position="35"/>
        <end position="57"/>
    </location>
</feature>
<feature type="transmembrane region" description="Helical" evidence="1">
    <location>
        <begin position="77"/>
        <end position="95"/>
    </location>
</feature>
<comment type="caution">
    <text evidence="2">The sequence shown here is derived from an EMBL/GenBank/DDBJ whole genome shotgun (WGS) entry which is preliminary data.</text>
</comment>
<keyword evidence="1" id="KW-1133">Transmembrane helix</keyword>
<keyword evidence="1" id="KW-0472">Membrane</keyword>
<name>A0ABR6RNF1_9ENTR</name>
<feature type="transmembrane region" description="Helical" evidence="1">
    <location>
        <begin position="124"/>
        <end position="139"/>
    </location>
</feature>
<evidence type="ECO:0000313" key="2">
    <source>
        <dbReference type="EMBL" id="MBC1184530.1"/>
    </source>
</evidence>
<gene>
    <name evidence="2" type="ORF">HII27_02250</name>
</gene>
<accession>A0ABR6RNF1</accession>
<evidence type="ECO:0000256" key="1">
    <source>
        <dbReference type="SAM" id="Phobius"/>
    </source>
</evidence>
<keyword evidence="1" id="KW-0812">Transmembrane</keyword>
<reference evidence="2 3" key="1">
    <citation type="submission" date="2020-04" db="EMBL/GenBank/DDBJ databases">
        <title>The draft genome of Kluyvera sichuanensis strain SCKS090646.</title>
        <authorList>
            <person name="Wei L."/>
            <person name="Liu L."/>
            <person name="Feng Y."/>
            <person name="Zong Z."/>
        </authorList>
    </citation>
    <scope>NUCLEOTIDE SEQUENCE [LARGE SCALE GENOMIC DNA]</scope>
    <source>
        <strain evidence="2 3">090646</strain>
    </source>
</reference>
<dbReference type="RefSeq" id="WP_185666332.1">
    <property type="nucleotide sequence ID" value="NZ_JABBJF010000001.1"/>
</dbReference>
<keyword evidence="3" id="KW-1185">Reference proteome</keyword>
<feature type="transmembrane region" description="Helical" evidence="1">
    <location>
        <begin position="100"/>
        <end position="118"/>
    </location>
</feature>
<sequence>MVIINIYHMNSLYKESLFDSSIKIMLTFFKRGESLLNIVNNVAVFLFFTIFSIGVVVNLVGPKGIIDSYIRWRMPSWFRFITAALEALALILILLKYEMLGYGLALAVMLAAIVILYFNKELKPLIAPLLTSMLILFLLK</sequence>
<dbReference type="Proteomes" id="UP000607331">
    <property type="component" value="Unassembled WGS sequence"/>
</dbReference>
<proteinExistence type="predicted"/>
<evidence type="ECO:0000313" key="3">
    <source>
        <dbReference type="Proteomes" id="UP000607331"/>
    </source>
</evidence>
<dbReference type="EMBL" id="JABBJF010000001">
    <property type="protein sequence ID" value="MBC1184530.1"/>
    <property type="molecule type" value="Genomic_DNA"/>
</dbReference>